<proteinExistence type="predicted"/>
<evidence type="ECO:0000313" key="1">
    <source>
        <dbReference type="EMBL" id="KAF9650268.1"/>
    </source>
</evidence>
<reference evidence="1" key="1">
    <citation type="submission" date="2019-10" db="EMBL/GenBank/DDBJ databases">
        <authorList>
            <consortium name="DOE Joint Genome Institute"/>
            <person name="Kuo A."/>
            <person name="Miyauchi S."/>
            <person name="Kiss E."/>
            <person name="Drula E."/>
            <person name="Kohler A."/>
            <person name="Sanchez-Garcia M."/>
            <person name="Andreopoulos B."/>
            <person name="Barry K.W."/>
            <person name="Bonito G."/>
            <person name="Buee M."/>
            <person name="Carver A."/>
            <person name="Chen C."/>
            <person name="Cichocki N."/>
            <person name="Clum A."/>
            <person name="Culley D."/>
            <person name="Crous P.W."/>
            <person name="Fauchery L."/>
            <person name="Girlanda M."/>
            <person name="Hayes R."/>
            <person name="Keri Z."/>
            <person name="Labutti K."/>
            <person name="Lipzen A."/>
            <person name="Lombard V."/>
            <person name="Magnuson J."/>
            <person name="Maillard F."/>
            <person name="Morin E."/>
            <person name="Murat C."/>
            <person name="Nolan M."/>
            <person name="Ohm R."/>
            <person name="Pangilinan J."/>
            <person name="Pereira M."/>
            <person name="Perotto S."/>
            <person name="Peter M."/>
            <person name="Riley R."/>
            <person name="Sitrit Y."/>
            <person name="Stielow B."/>
            <person name="Szollosi G."/>
            <person name="Zifcakova L."/>
            <person name="Stursova M."/>
            <person name="Spatafora J.W."/>
            <person name="Tedersoo L."/>
            <person name="Vaario L.-M."/>
            <person name="Yamada A."/>
            <person name="Yan M."/>
            <person name="Wang P."/>
            <person name="Xu J."/>
            <person name="Bruns T."/>
            <person name="Baldrian P."/>
            <person name="Vilgalys R."/>
            <person name="Henrissat B."/>
            <person name="Grigoriev I.V."/>
            <person name="Hibbett D."/>
            <person name="Nagy L.G."/>
            <person name="Martin F.M."/>
        </authorList>
    </citation>
    <scope>NUCLEOTIDE SEQUENCE</scope>
    <source>
        <strain evidence="1">P2</strain>
    </source>
</reference>
<protein>
    <submittedName>
        <fullName evidence="1">Uncharacterized protein</fullName>
    </submittedName>
</protein>
<comment type="caution">
    <text evidence="1">The sequence shown here is derived from an EMBL/GenBank/DDBJ whole genome shotgun (WGS) entry which is preliminary data.</text>
</comment>
<gene>
    <name evidence="1" type="ORF">BDM02DRAFT_3112235</name>
</gene>
<keyword evidence="2" id="KW-1185">Reference proteome</keyword>
<reference evidence="1" key="2">
    <citation type="journal article" date="2020" name="Nat. Commun.">
        <title>Large-scale genome sequencing of mycorrhizal fungi provides insights into the early evolution of symbiotic traits.</title>
        <authorList>
            <person name="Miyauchi S."/>
            <person name="Kiss E."/>
            <person name="Kuo A."/>
            <person name="Drula E."/>
            <person name="Kohler A."/>
            <person name="Sanchez-Garcia M."/>
            <person name="Morin E."/>
            <person name="Andreopoulos B."/>
            <person name="Barry K.W."/>
            <person name="Bonito G."/>
            <person name="Buee M."/>
            <person name="Carver A."/>
            <person name="Chen C."/>
            <person name="Cichocki N."/>
            <person name="Clum A."/>
            <person name="Culley D."/>
            <person name="Crous P.W."/>
            <person name="Fauchery L."/>
            <person name="Girlanda M."/>
            <person name="Hayes R.D."/>
            <person name="Keri Z."/>
            <person name="LaButti K."/>
            <person name="Lipzen A."/>
            <person name="Lombard V."/>
            <person name="Magnuson J."/>
            <person name="Maillard F."/>
            <person name="Murat C."/>
            <person name="Nolan M."/>
            <person name="Ohm R.A."/>
            <person name="Pangilinan J."/>
            <person name="Pereira M.F."/>
            <person name="Perotto S."/>
            <person name="Peter M."/>
            <person name="Pfister S."/>
            <person name="Riley R."/>
            <person name="Sitrit Y."/>
            <person name="Stielow J.B."/>
            <person name="Szollosi G."/>
            <person name="Zifcakova L."/>
            <person name="Stursova M."/>
            <person name="Spatafora J.W."/>
            <person name="Tedersoo L."/>
            <person name="Vaario L.M."/>
            <person name="Yamada A."/>
            <person name="Yan M."/>
            <person name="Wang P."/>
            <person name="Xu J."/>
            <person name="Bruns T."/>
            <person name="Baldrian P."/>
            <person name="Vilgalys R."/>
            <person name="Dunand C."/>
            <person name="Henrissat B."/>
            <person name="Grigoriev I.V."/>
            <person name="Hibbett D."/>
            <person name="Nagy L.G."/>
            <person name="Martin F.M."/>
        </authorList>
    </citation>
    <scope>NUCLEOTIDE SEQUENCE</scope>
    <source>
        <strain evidence="1">P2</strain>
    </source>
</reference>
<accession>A0ACB6ZLD5</accession>
<organism evidence="1 2">
    <name type="scientific">Thelephora ganbajun</name>
    <name type="common">Ganba fungus</name>
    <dbReference type="NCBI Taxonomy" id="370292"/>
    <lineage>
        <taxon>Eukaryota</taxon>
        <taxon>Fungi</taxon>
        <taxon>Dikarya</taxon>
        <taxon>Basidiomycota</taxon>
        <taxon>Agaricomycotina</taxon>
        <taxon>Agaricomycetes</taxon>
        <taxon>Thelephorales</taxon>
        <taxon>Thelephoraceae</taxon>
        <taxon>Thelephora</taxon>
    </lineage>
</organism>
<dbReference type="EMBL" id="MU117986">
    <property type="protein sequence ID" value="KAF9650268.1"/>
    <property type="molecule type" value="Genomic_DNA"/>
</dbReference>
<sequence length="76" mass="8605">MPTTPPPRPQSQPQPLRNRGLWQSYAALSPQTRLRLSLGVCAVALIGIFVSDMLERRLPPRDTAIKQQQAERVERD</sequence>
<evidence type="ECO:0000313" key="2">
    <source>
        <dbReference type="Proteomes" id="UP000886501"/>
    </source>
</evidence>
<name>A0ACB6ZLD5_THEGA</name>
<dbReference type="Proteomes" id="UP000886501">
    <property type="component" value="Unassembled WGS sequence"/>
</dbReference>